<dbReference type="SUPFAM" id="SSF49344">
    <property type="entry name" value="CBD9-like"/>
    <property type="match status" value="1"/>
</dbReference>
<proteinExistence type="predicted"/>
<dbReference type="RefSeq" id="WP_258235273.1">
    <property type="nucleotide sequence ID" value="NZ_BDQX01000430.1"/>
</dbReference>
<dbReference type="InterPro" id="IPR010502">
    <property type="entry name" value="Carb-bd_dom_fam9"/>
</dbReference>
<sequence length="227" mass="26039">MSRDMDLKQYLCRPAKWIAGSETASVGEGRQLDWSECEAAPLSETVDGGAVIEPTEFQACWSPDYVWFRIRCTDHHVFSRFTQRDEPLYEEDVVELFIEEGHQEAGPYVELELSPHNVVFDARVWNDGQGGIARIDVEWNMEGLRTEVVRQGDELIYHLAIPTAGFARKPAPGAWWRMNAYRIDQDENGVRQYQAWSPTGAVNYHLPARFGMLRFLDQGDNPTIEEE</sequence>
<dbReference type="GO" id="GO:0004553">
    <property type="term" value="F:hydrolase activity, hydrolyzing O-glycosyl compounds"/>
    <property type="evidence" value="ECO:0007669"/>
    <property type="project" value="InterPro"/>
</dbReference>
<dbReference type="AlphaFoldDB" id="A0A2R5F5Q3"/>
<dbReference type="EMBL" id="BDQX01000430">
    <property type="protein sequence ID" value="GBG11654.1"/>
    <property type="molecule type" value="Genomic_DNA"/>
</dbReference>
<feature type="domain" description="Carbohydrate-binding" evidence="1">
    <location>
        <begin position="34"/>
        <end position="214"/>
    </location>
</feature>
<dbReference type="Gene3D" id="2.60.40.1190">
    <property type="match status" value="1"/>
</dbReference>
<dbReference type="GO" id="GO:0016052">
    <property type="term" value="P:carbohydrate catabolic process"/>
    <property type="evidence" value="ECO:0007669"/>
    <property type="project" value="InterPro"/>
</dbReference>
<evidence type="ECO:0000313" key="3">
    <source>
        <dbReference type="Proteomes" id="UP000245202"/>
    </source>
</evidence>
<name>A0A2R5F5Q3_9BACL</name>
<dbReference type="Proteomes" id="UP000245202">
    <property type="component" value="Unassembled WGS sequence"/>
</dbReference>
<reference evidence="2 3" key="1">
    <citation type="submission" date="2017-08" db="EMBL/GenBank/DDBJ databases">
        <title>Substantial Increase in Enzyme Production by Combined Drug-Resistance Mutations in Paenibacillus agaridevorans.</title>
        <authorList>
            <person name="Tanaka Y."/>
            <person name="Funane K."/>
            <person name="Hosaka T."/>
            <person name="Shiwa Y."/>
            <person name="Fujita N."/>
            <person name="Miyazaki T."/>
            <person name="Yoshikawa H."/>
            <person name="Murakami K."/>
            <person name="Kasahara K."/>
            <person name="Inaoka T."/>
            <person name="Hiraga Y."/>
            <person name="Ochi K."/>
        </authorList>
    </citation>
    <scope>NUCLEOTIDE SEQUENCE [LARGE SCALE GENOMIC DNA]</scope>
    <source>
        <strain evidence="2 3">T-3040</strain>
    </source>
</reference>
<dbReference type="CDD" id="cd09620">
    <property type="entry name" value="CBM9_like_3"/>
    <property type="match status" value="1"/>
</dbReference>
<comment type="caution">
    <text evidence="2">The sequence shown here is derived from an EMBL/GenBank/DDBJ whole genome shotgun (WGS) entry which is preliminary data.</text>
</comment>
<dbReference type="Pfam" id="PF06452">
    <property type="entry name" value="CBM9_1"/>
    <property type="match status" value="1"/>
</dbReference>
<accession>A0A2R5F5Q3</accession>
<evidence type="ECO:0000259" key="1">
    <source>
        <dbReference type="Pfam" id="PF06452"/>
    </source>
</evidence>
<keyword evidence="3" id="KW-1185">Reference proteome</keyword>
<protein>
    <recommendedName>
        <fullName evidence="1">Carbohydrate-binding domain-containing protein</fullName>
    </recommendedName>
</protein>
<evidence type="ECO:0000313" key="2">
    <source>
        <dbReference type="EMBL" id="GBG11654.1"/>
    </source>
</evidence>
<dbReference type="GO" id="GO:0030246">
    <property type="term" value="F:carbohydrate binding"/>
    <property type="evidence" value="ECO:0007669"/>
    <property type="project" value="InterPro"/>
</dbReference>
<organism evidence="2 3">
    <name type="scientific">Paenibacillus agaridevorans</name>
    <dbReference type="NCBI Taxonomy" id="171404"/>
    <lineage>
        <taxon>Bacteria</taxon>
        <taxon>Bacillati</taxon>
        <taxon>Bacillota</taxon>
        <taxon>Bacilli</taxon>
        <taxon>Bacillales</taxon>
        <taxon>Paenibacillaceae</taxon>
        <taxon>Paenibacillus</taxon>
    </lineage>
</organism>
<gene>
    <name evidence="2" type="ORF">PAT3040_06489</name>
</gene>